<protein>
    <submittedName>
        <fullName evidence="1">Uncharacterized protein</fullName>
    </submittedName>
</protein>
<dbReference type="AlphaFoldDB" id="A0A154NYI6"/>
<evidence type="ECO:0000313" key="2">
    <source>
        <dbReference type="Proteomes" id="UP000076502"/>
    </source>
</evidence>
<sequence>MSKNVTKKKYCRISGKSDKVEYDRGKGAQETQVLRKGERKEKENRKKGWECKRSVWREKGI</sequence>
<gene>
    <name evidence="1" type="ORF">WN55_09482</name>
</gene>
<reference evidence="1 2" key="1">
    <citation type="submission" date="2015-07" db="EMBL/GenBank/DDBJ databases">
        <title>The genome of Dufourea novaeangliae.</title>
        <authorList>
            <person name="Pan H."/>
            <person name="Kapheim K."/>
        </authorList>
    </citation>
    <scope>NUCLEOTIDE SEQUENCE [LARGE SCALE GENOMIC DNA]</scope>
    <source>
        <strain evidence="1">0120121106</strain>
        <tissue evidence="1">Whole body</tissue>
    </source>
</reference>
<proteinExistence type="predicted"/>
<name>A0A154NYI6_DUFNO</name>
<dbReference type="EMBL" id="KQ434783">
    <property type="protein sequence ID" value="KZC04683.1"/>
    <property type="molecule type" value="Genomic_DNA"/>
</dbReference>
<dbReference type="Proteomes" id="UP000076502">
    <property type="component" value="Unassembled WGS sequence"/>
</dbReference>
<accession>A0A154NYI6</accession>
<organism evidence="1 2">
    <name type="scientific">Dufourea novaeangliae</name>
    <name type="common">Sweat bee</name>
    <dbReference type="NCBI Taxonomy" id="178035"/>
    <lineage>
        <taxon>Eukaryota</taxon>
        <taxon>Metazoa</taxon>
        <taxon>Ecdysozoa</taxon>
        <taxon>Arthropoda</taxon>
        <taxon>Hexapoda</taxon>
        <taxon>Insecta</taxon>
        <taxon>Pterygota</taxon>
        <taxon>Neoptera</taxon>
        <taxon>Endopterygota</taxon>
        <taxon>Hymenoptera</taxon>
        <taxon>Apocrita</taxon>
        <taxon>Aculeata</taxon>
        <taxon>Apoidea</taxon>
        <taxon>Anthophila</taxon>
        <taxon>Halictidae</taxon>
        <taxon>Rophitinae</taxon>
        <taxon>Dufourea</taxon>
    </lineage>
</organism>
<evidence type="ECO:0000313" key="1">
    <source>
        <dbReference type="EMBL" id="KZC04683.1"/>
    </source>
</evidence>
<keyword evidence="2" id="KW-1185">Reference proteome</keyword>